<organism evidence="1 2">
    <name type="scientific">Phytophthora citrophthora</name>
    <dbReference type="NCBI Taxonomy" id="4793"/>
    <lineage>
        <taxon>Eukaryota</taxon>
        <taxon>Sar</taxon>
        <taxon>Stramenopiles</taxon>
        <taxon>Oomycota</taxon>
        <taxon>Peronosporomycetes</taxon>
        <taxon>Peronosporales</taxon>
        <taxon>Peronosporaceae</taxon>
        <taxon>Phytophthora</taxon>
    </lineage>
</organism>
<name>A0AAD9GVJ0_9STRA</name>
<dbReference type="AlphaFoldDB" id="A0AAD9GVJ0"/>
<evidence type="ECO:0000313" key="2">
    <source>
        <dbReference type="Proteomes" id="UP001259832"/>
    </source>
</evidence>
<gene>
    <name evidence="1" type="ORF">P3T76_003384</name>
</gene>
<reference evidence="1" key="1">
    <citation type="submission" date="2023-08" db="EMBL/GenBank/DDBJ databases">
        <title>Reference Genome Resource for the Citrus Pathogen Phytophthora citrophthora.</title>
        <authorList>
            <person name="Moller H."/>
            <person name="Coetzee B."/>
            <person name="Rose L.J."/>
            <person name="Van Niekerk J.M."/>
        </authorList>
    </citation>
    <scope>NUCLEOTIDE SEQUENCE</scope>
    <source>
        <strain evidence="1">STE-U-9442</strain>
    </source>
</reference>
<comment type="caution">
    <text evidence="1">The sequence shown here is derived from an EMBL/GenBank/DDBJ whole genome shotgun (WGS) entry which is preliminary data.</text>
</comment>
<evidence type="ECO:0008006" key="3">
    <source>
        <dbReference type="Google" id="ProtNLM"/>
    </source>
</evidence>
<evidence type="ECO:0000313" key="1">
    <source>
        <dbReference type="EMBL" id="KAK1944851.1"/>
    </source>
</evidence>
<dbReference type="EMBL" id="JASMQC010000005">
    <property type="protein sequence ID" value="KAK1944851.1"/>
    <property type="molecule type" value="Genomic_DNA"/>
</dbReference>
<protein>
    <recommendedName>
        <fullName evidence="3">VPS37 C-terminal domain-containing protein</fullName>
    </recommendedName>
</protein>
<proteinExistence type="predicted"/>
<keyword evidence="2" id="KW-1185">Reference proteome</keyword>
<accession>A0AAD9GVJ0</accession>
<sequence>MDRLADASSSAYTTVFFGQDHAVAQPPCSHCDQAPSDPAAAVTPTIPNLDPVHAAVASLQSLSDRYVEMHASYQQVLQDLTAARRHNEELHGLLQPRLNLTQTFIEFAQRRYDVSQPGLRLAKQKEAEAVHDQGRLKDRLREFDTFKAQYSDLEASSAEACTVPQDYAVGIERRIAWETSQWGIHR</sequence>
<dbReference type="Proteomes" id="UP001259832">
    <property type="component" value="Unassembled WGS sequence"/>
</dbReference>